<proteinExistence type="predicted"/>
<protein>
    <submittedName>
        <fullName evidence="1">ORF-64 protein</fullName>
    </submittedName>
</protein>
<organism evidence="1">
    <name type="scientific">Lymantria dispar multicapsid nuclear polyhedrosis virus</name>
    <name type="common">LdMNPV</name>
    <dbReference type="NCBI Taxonomy" id="10449"/>
    <lineage>
        <taxon>Viruses</taxon>
        <taxon>Viruses incertae sedis</taxon>
        <taxon>Naldaviricetes</taxon>
        <taxon>Lefavirales</taxon>
        <taxon>Baculoviridae</taxon>
        <taxon>Alphabaculovirus</taxon>
        <taxon>Alphabaculovirus lydisparis</taxon>
    </lineage>
</organism>
<dbReference type="EMBL" id="MK089451">
    <property type="protein sequence ID" value="QDE14923.1"/>
    <property type="molecule type" value="Genomic_DNA"/>
</dbReference>
<evidence type="ECO:0000313" key="2">
    <source>
        <dbReference type="EMBL" id="AMO27837.1"/>
    </source>
</evidence>
<dbReference type="EMBL" id="KF695050">
    <property type="protein sequence ID" value="AHC69565.1"/>
    <property type="molecule type" value="Genomic_DNA"/>
</dbReference>
<name>V9TGI7_NPVLD</name>
<organismHost>
    <name type="scientific">Lepidoptera</name>
    <name type="common">moths &amp; butterflies</name>
    <dbReference type="NCBI Taxonomy" id="7088"/>
</organismHost>
<reference evidence="3" key="4">
    <citation type="submission" date="2018-10" db="EMBL/GenBank/DDBJ databases">
        <title>The genome sequence and analysis of 3 newly sequenced Lymantria dispar multinucleocapsid nucleopolyhedrovirus strains: H2, J2 and T3 strain.</title>
        <authorList>
            <person name="Gencer D."/>
            <person name="Inan C."/>
            <person name="Nalcacioglu R."/>
            <person name="Yin F."/>
            <person name="Zhu Z."/>
            <person name="Wang J."/>
            <person name="Hu Z."/>
            <person name="Arif B."/>
            <person name="Demirbag Z."/>
            <person name="Demir I."/>
        </authorList>
    </citation>
    <scope>NUCLEOTIDE SEQUENCE</scope>
    <source>
        <strain evidence="3">J2</strain>
    </source>
</reference>
<evidence type="ECO:0000313" key="1">
    <source>
        <dbReference type="EMBL" id="AHC69565.1"/>
    </source>
</evidence>
<gene>
    <name evidence="3" type="ORF">LdMNPV-J2_00067</name>
</gene>
<reference evidence="2" key="3">
    <citation type="submission" date="2015-08" db="EMBL/GenBank/DDBJ databases">
        <title>Geographic isolates of Lymantria dispar multiple nucleopolyhedrovirus: Genomic analysis and biological activity against different host strains of Lymantria dispar.</title>
        <authorList>
            <person name="Harrison R.L."/>
            <person name="Rowley D.L."/>
            <person name="Keena M.A."/>
        </authorList>
    </citation>
    <scope>NUCLEOTIDE SEQUENCE</scope>
    <source>
        <strain evidence="2">3041</strain>
    </source>
</reference>
<accession>V9TGI7</accession>
<dbReference type="EMBL" id="KT626571">
    <property type="protein sequence ID" value="AMO27837.1"/>
    <property type="molecule type" value="Genomic_DNA"/>
</dbReference>
<reference evidence="1" key="2">
    <citation type="submission" date="2015-04" db="EMBL/GenBank/DDBJ databases">
        <authorList>
            <person name="Harrison R.L."/>
            <person name="Keena M.A."/>
            <person name="Rowley D.L."/>
        </authorList>
    </citation>
    <scope>NUCLEOTIDE SEQUENCE</scope>
    <source>
        <strain evidence="1">2161</strain>
    </source>
</reference>
<evidence type="ECO:0000313" key="3">
    <source>
        <dbReference type="EMBL" id="QDE14923.1"/>
    </source>
</evidence>
<sequence>MNSKFAFRHILAMNSKLDIMNSKLDNLLFLYQQIKAQTFKLIIRIVYAARVKVKRNKTR</sequence>
<reference evidence="1" key="1">
    <citation type="journal article" date="2014" name="J. Invertebr. Pathol.">
        <title>Classification, genetic variation and pathogenicity of Lymantria dispar nucleopolyhedrovirus isolates from Asia, Europe, and North America.</title>
        <authorList>
            <person name="Harrison R.L."/>
            <person name="Keena M.A."/>
            <person name="Rowley D.L."/>
        </authorList>
    </citation>
    <scope>NUCLEOTIDE SEQUENCE</scope>
    <source>
        <strain evidence="1">2161</strain>
    </source>
</reference>